<organism evidence="2 3">
    <name type="scientific">Gymnopilus dilepis</name>
    <dbReference type="NCBI Taxonomy" id="231916"/>
    <lineage>
        <taxon>Eukaryota</taxon>
        <taxon>Fungi</taxon>
        <taxon>Dikarya</taxon>
        <taxon>Basidiomycota</taxon>
        <taxon>Agaricomycotina</taxon>
        <taxon>Agaricomycetes</taxon>
        <taxon>Agaricomycetidae</taxon>
        <taxon>Agaricales</taxon>
        <taxon>Agaricineae</taxon>
        <taxon>Hymenogastraceae</taxon>
        <taxon>Gymnopilus</taxon>
    </lineage>
</organism>
<dbReference type="InParanoid" id="A0A409VKC4"/>
<evidence type="ECO:0000259" key="1">
    <source>
        <dbReference type="Pfam" id="PF11274"/>
    </source>
</evidence>
<dbReference type="OrthoDB" id="6423603at2759"/>
<evidence type="ECO:0000313" key="3">
    <source>
        <dbReference type="Proteomes" id="UP000284706"/>
    </source>
</evidence>
<proteinExistence type="predicted"/>
<accession>A0A409VKC4</accession>
<keyword evidence="3" id="KW-1185">Reference proteome</keyword>
<dbReference type="AlphaFoldDB" id="A0A409VKC4"/>
<sequence length="298" mass="34124">MDGRPTFKIPANCSLTPLKISSEPDLLMLLGDIPPENELLSDAQTVLDASLDWTLRKAYPNGKAYFHLEFDSGKKKTHTWHCVVTELHRDEVSFGQLWAKLGRNKAYNQRRYVAGIDKVTRVKYISESQSIWTTLFIHPPPMSPRVYTSHHSRATNLPIRKRIVVTLPIDLSSKTAGELSELEEKGIKGRYVSIEHIREIDGDLLEWRQIVGVDARGLIPKFWVHRKMGKNLLQEFSACVEWLKNSRLDETSGEDEVKRIKGDHKDVKVDAKVQTEEEVVEEVQEIDYPHADTNTQTI</sequence>
<name>A0A409VKC4_9AGAR</name>
<protein>
    <recommendedName>
        <fullName evidence="1">DUF3074 domain-containing protein</fullName>
    </recommendedName>
</protein>
<dbReference type="Proteomes" id="UP000284706">
    <property type="component" value="Unassembled WGS sequence"/>
</dbReference>
<gene>
    <name evidence="2" type="ORF">CVT26_009553</name>
</gene>
<comment type="caution">
    <text evidence="2">The sequence shown here is derived from an EMBL/GenBank/DDBJ whole genome shotgun (WGS) entry which is preliminary data.</text>
</comment>
<feature type="domain" description="DUF3074" evidence="1">
    <location>
        <begin position="82"/>
        <end position="243"/>
    </location>
</feature>
<dbReference type="InterPro" id="IPR024500">
    <property type="entry name" value="DUF3074"/>
</dbReference>
<dbReference type="SUPFAM" id="SSF55961">
    <property type="entry name" value="Bet v1-like"/>
    <property type="match status" value="1"/>
</dbReference>
<dbReference type="EMBL" id="NHYE01005624">
    <property type="protein sequence ID" value="PPQ66693.1"/>
    <property type="molecule type" value="Genomic_DNA"/>
</dbReference>
<dbReference type="PANTHER" id="PTHR40370:SF1">
    <property type="entry name" value="DUF3074 DOMAIN-CONTAINING PROTEIN"/>
    <property type="match status" value="1"/>
</dbReference>
<reference evidence="2 3" key="1">
    <citation type="journal article" date="2018" name="Evol. Lett.">
        <title>Horizontal gene cluster transfer increased hallucinogenic mushroom diversity.</title>
        <authorList>
            <person name="Reynolds H.T."/>
            <person name="Vijayakumar V."/>
            <person name="Gluck-Thaler E."/>
            <person name="Korotkin H.B."/>
            <person name="Matheny P.B."/>
            <person name="Slot J.C."/>
        </authorList>
    </citation>
    <scope>NUCLEOTIDE SEQUENCE [LARGE SCALE GENOMIC DNA]</scope>
    <source>
        <strain evidence="2 3">SRW20</strain>
    </source>
</reference>
<evidence type="ECO:0000313" key="2">
    <source>
        <dbReference type="EMBL" id="PPQ66693.1"/>
    </source>
</evidence>
<dbReference type="PANTHER" id="PTHR40370">
    <property type="entry name" value="EXPRESSED PROTEIN"/>
    <property type="match status" value="1"/>
</dbReference>
<dbReference type="Pfam" id="PF11274">
    <property type="entry name" value="DUF3074"/>
    <property type="match status" value="1"/>
</dbReference>